<protein>
    <submittedName>
        <fullName evidence="1">Uncharacterized protein</fullName>
    </submittedName>
</protein>
<proteinExistence type="predicted"/>
<dbReference type="RefSeq" id="WP_162390061.1">
    <property type="nucleotide sequence ID" value="NZ_CP045997.1"/>
</dbReference>
<evidence type="ECO:0000313" key="2">
    <source>
        <dbReference type="Proteomes" id="UP000464577"/>
    </source>
</evidence>
<organism evidence="1 2">
    <name type="scientific">Spirosoma endbachense</name>
    <dbReference type="NCBI Taxonomy" id="2666025"/>
    <lineage>
        <taxon>Bacteria</taxon>
        <taxon>Pseudomonadati</taxon>
        <taxon>Bacteroidota</taxon>
        <taxon>Cytophagia</taxon>
        <taxon>Cytophagales</taxon>
        <taxon>Cytophagaceae</taxon>
        <taxon>Spirosoma</taxon>
    </lineage>
</organism>
<name>A0A6P1W3N8_9BACT</name>
<dbReference type="KEGG" id="senf:GJR95_33715"/>
<gene>
    <name evidence="1" type="ORF">GJR95_33715</name>
</gene>
<reference evidence="1 2" key="1">
    <citation type="submission" date="2019-11" db="EMBL/GenBank/DDBJ databases">
        <title>Spirosoma endbachense sp. nov., isolated from a natural salt meadow.</title>
        <authorList>
            <person name="Rojas J."/>
            <person name="Ambika Manirajan B."/>
            <person name="Ratering S."/>
            <person name="Suarez C."/>
            <person name="Geissler-Plaum R."/>
            <person name="Schnell S."/>
        </authorList>
    </citation>
    <scope>NUCLEOTIDE SEQUENCE [LARGE SCALE GENOMIC DNA]</scope>
    <source>
        <strain evidence="1 2">I-24</strain>
    </source>
</reference>
<dbReference type="EMBL" id="CP045997">
    <property type="protein sequence ID" value="QHV99665.1"/>
    <property type="molecule type" value="Genomic_DNA"/>
</dbReference>
<dbReference type="AlphaFoldDB" id="A0A6P1W3N8"/>
<evidence type="ECO:0000313" key="1">
    <source>
        <dbReference type="EMBL" id="QHV99665.1"/>
    </source>
</evidence>
<accession>A0A6P1W3N8</accession>
<keyword evidence="2" id="KW-1185">Reference proteome</keyword>
<dbReference type="Proteomes" id="UP000464577">
    <property type="component" value="Chromosome"/>
</dbReference>
<sequence>MNDPHLSRIYDFLHEIGLDVVETTITESTFLPGILIDHGTLNVSPLQLISPGDVLHEAGHIAVTLPAERYLLHNNITHERPDKQGDELAVLLWTFAACHKLGLPYDVVFHPEGYNGQSQWLIDMFSNRNYVGLPLLVWMGMTAESSFPTMIYWLRQ</sequence>